<evidence type="ECO:0000313" key="1">
    <source>
        <dbReference type="EMBL" id="ODP39758.1"/>
    </source>
</evidence>
<name>A0A1E3M1A2_9SPHN</name>
<dbReference type="EMBL" id="MDDS01000003">
    <property type="protein sequence ID" value="ODP39758.1"/>
    <property type="molecule type" value="Genomic_DNA"/>
</dbReference>
<evidence type="ECO:0000313" key="2">
    <source>
        <dbReference type="Proteomes" id="UP000094487"/>
    </source>
</evidence>
<proteinExistence type="predicted"/>
<reference evidence="1 2" key="1">
    <citation type="submission" date="2016-08" db="EMBL/GenBank/DDBJ databases">
        <title>Draft genome of the agarase producing Sphingomonas sp. MCT13.</title>
        <authorList>
            <person name="D'Andrea M.M."/>
            <person name="Rossolini G.M."/>
            <person name="Thaller M.C."/>
        </authorList>
    </citation>
    <scope>NUCLEOTIDE SEQUENCE [LARGE SCALE GENOMIC DNA]</scope>
    <source>
        <strain evidence="1 2">MCT13</strain>
    </source>
</reference>
<dbReference type="AlphaFoldDB" id="A0A1E3M1A2"/>
<dbReference type="Proteomes" id="UP000094487">
    <property type="component" value="Unassembled WGS sequence"/>
</dbReference>
<accession>A0A1E3M1A2</accession>
<comment type="caution">
    <text evidence="1">The sequence shown here is derived from an EMBL/GenBank/DDBJ whole genome shotgun (WGS) entry which is preliminary data.</text>
</comment>
<protein>
    <submittedName>
        <fullName evidence="1">Uncharacterized protein</fullName>
    </submittedName>
</protein>
<keyword evidence="2" id="KW-1185">Reference proteome</keyword>
<organism evidence="1 2">
    <name type="scientific">Sphingomonas turrisvirgatae</name>
    <dbReference type="NCBI Taxonomy" id="1888892"/>
    <lineage>
        <taxon>Bacteria</taxon>
        <taxon>Pseudomonadati</taxon>
        <taxon>Pseudomonadota</taxon>
        <taxon>Alphaproteobacteria</taxon>
        <taxon>Sphingomonadales</taxon>
        <taxon>Sphingomonadaceae</taxon>
        <taxon>Sphingomonas</taxon>
    </lineage>
</organism>
<gene>
    <name evidence="1" type="ORF">BFL28_09045</name>
</gene>
<sequence length="258" mass="29309">MLDLAGRRAVDLNEQVLLRRLTRIMINAQSEPPESLASAAYMYEARAPILDHLTRLVHEAQHGPVAIGALIPPGAKFGPQHLAEVDPRKLMMRFRSELNRVDAAEADGYLFATLHGEFCLSTGHYHPHQHFIATGQMIEALERLRSRGKYQIAAINASPSGRDTPALQLRKLNLDEARYALSYLFQHFWPARWSGLSDDGRKLRGDRRRIPEPFHSAWLAWMHRQRLQDFALLMHLDVRREGLVVVPPKNAYFNGGGI</sequence>